<organism evidence="2">
    <name type="scientific">Girardia sp. ER-2015</name>
    <dbReference type="NCBI Taxonomy" id="1608986"/>
    <lineage>
        <taxon>Eukaryota</taxon>
        <taxon>Metazoa</taxon>
        <taxon>Spiralia</taxon>
        <taxon>Lophotrochozoa</taxon>
        <taxon>Platyhelminthes</taxon>
        <taxon>Rhabditophora</taxon>
        <taxon>Seriata</taxon>
        <taxon>Tricladida</taxon>
        <taxon>Continenticola</taxon>
        <taxon>Geoplanoidea</taxon>
        <taxon>Dugesiidae</taxon>
        <taxon>Girardia</taxon>
    </lineage>
</organism>
<dbReference type="AlphaFoldDB" id="A0A0C4ZJZ0"/>
<protein>
    <submittedName>
        <fullName evidence="2">Uncharacterized protein</fullName>
    </submittedName>
</protein>
<feature type="transmembrane region" description="Helical" evidence="1">
    <location>
        <begin position="76"/>
        <end position="94"/>
    </location>
</feature>
<proteinExistence type="predicted"/>
<accession>A0A0C4ZJZ0</accession>
<keyword evidence="1" id="KW-0472">Membrane</keyword>
<name>A0A0C4ZJZ0_9PLAT</name>
<reference evidence="2" key="1">
    <citation type="submission" date="2014-10" db="EMBL/GenBank/DDBJ databases">
        <title>Mitochondrial genomes for 'planarian' flatworms shows great divergence from the neodermatan gene order.</title>
        <authorList>
            <person name="Ross E."/>
            <person name="Blair D."/>
            <person name="Sanchez Alvarado A."/>
        </authorList>
    </citation>
    <scope>NUCLEOTIDE SEQUENCE</scope>
</reference>
<keyword evidence="1" id="KW-1133">Transmembrane helix</keyword>
<keyword evidence="1" id="KW-0812">Transmembrane</keyword>
<sequence>MCCYYLIYIIFMTHLNYFILGLVGMFALVFVVIFIINHYFFDKPCSRSLQRISDSIVGFVSKCFSVISSTYSSFSFTSFVSSFLSFLGIAYSFFSKLFNMVWKVLLSVKTSVVDFIKRILGL</sequence>
<evidence type="ECO:0000313" key="2">
    <source>
        <dbReference type="EMBL" id="AJI44482.1"/>
    </source>
</evidence>
<geneLocation type="mitochondrion" evidence="2"/>
<keyword evidence="2" id="KW-0496">Mitochondrion</keyword>
<dbReference type="EMBL" id="KP090061">
    <property type="protein sequence ID" value="AJI44482.1"/>
    <property type="molecule type" value="Genomic_DNA"/>
</dbReference>
<evidence type="ECO:0000256" key="1">
    <source>
        <dbReference type="SAM" id="Phobius"/>
    </source>
</evidence>
<feature type="transmembrane region" description="Helical" evidence="1">
    <location>
        <begin position="17"/>
        <end position="40"/>
    </location>
</feature>